<organism evidence="3 4">
    <name type="scientific">Halopseudomonas bauzanensis</name>
    <dbReference type="NCBI Taxonomy" id="653930"/>
    <lineage>
        <taxon>Bacteria</taxon>
        <taxon>Pseudomonadati</taxon>
        <taxon>Pseudomonadota</taxon>
        <taxon>Gammaproteobacteria</taxon>
        <taxon>Pseudomonadales</taxon>
        <taxon>Pseudomonadaceae</taxon>
        <taxon>Halopseudomonas</taxon>
    </lineage>
</organism>
<proteinExistence type="predicted"/>
<accession>A0A1I4PBL1</accession>
<feature type="domain" description="DUF4340" evidence="1">
    <location>
        <begin position="70"/>
        <end position="243"/>
    </location>
</feature>
<dbReference type="RefSeq" id="WP_074780936.1">
    <property type="nucleotide sequence ID" value="NZ_FOGN01000006.1"/>
</dbReference>
<evidence type="ECO:0000313" key="4">
    <source>
        <dbReference type="Proteomes" id="UP000186599"/>
    </source>
</evidence>
<reference evidence="4 5" key="1">
    <citation type="submission" date="2016-10" db="EMBL/GenBank/DDBJ databases">
        <authorList>
            <person name="de Groot N.N."/>
        </authorList>
    </citation>
    <scope>NUCLEOTIDE SEQUENCE [LARGE SCALE GENOMIC DNA]</scope>
    <source>
        <strain evidence="3 4">CGMCC 1.9095</strain>
        <strain evidence="2 5">DSM 22558</strain>
    </source>
</reference>
<evidence type="ECO:0000313" key="5">
    <source>
        <dbReference type="Proteomes" id="UP000186904"/>
    </source>
</evidence>
<protein>
    <recommendedName>
        <fullName evidence="1">DUF4340 domain-containing protein</fullName>
    </recommendedName>
</protein>
<dbReference type="EMBL" id="FOUA01000006">
    <property type="protein sequence ID" value="SFM25025.1"/>
    <property type="molecule type" value="Genomic_DNA"/>
</dbReference>
<dbReference type="Proteomes" id="UP000186904">
    <property type="component" value="Unassembled WGS sequence"/>
</dbReference>
<evidence type="ECO:0000313" key="2">
    <source>
        <dbReference type="EMBL" id="SES25567.1"/>
    </source>
</evidence>
<name>A0A1I4PBL1_9GAMM</name>
<dbReference type="EMBL" id="FOGN01000006">
    <property type="protein sequence ID" value="SES25567.1"/>
    <property type="molecule type" value="Genomic_DNA"/>
</dbReference>
<gene>
    <name evidence="3" type="ORF">SAMN04487855_2887</name>
    <name evidence="2" type="ORF">SAMN05216589_2883</name>
</gene>
<keyword evidence="4" id="KW-1185">Reference proteome</keyword>
<dbReference type="OrthoDB" id="7008377at2"/>
<evidence type="ECO:0000313" key="3">
    <source>
        <dbReference type="EMBL" id="SFM25025.1"/>
    </source>
</evidence>
<dbReference type="InterPro" id="IPR025641">
    <property type="entry name" value="DUF4340"/>
</dbReference>
<dbReference type="Pfam" id="PF14238">
    <property type="entry name" value="DUF4340"/>
    <property type="match status" value="1"/>
</dbReference>
<dbReference type="Proteomes" id="UP000186599">
    <property type="component" value="Unassembled WGS sequence"/>
</dbReference>
<dbReference type="STRING" id="653930.SAMN05216589_2883"/>
<sequence length="325" mass="36061">MRNKPLIFTVVLTAILVALALNMRGQDRVADLSSRDLLSPMQEKQLPALERISLTRGEGRVELARHDGTWGVVSHAGFPVQQERLAALLHALRGARVVEEKTSNPEHHARLGLEVAADSEALKVDLHTPELDFGVIYGDRVGNGQLVRFIDNDQVLLLNRPLSISVSPLDWLALKAVDIPMQQVATARWTHADGETLELDKRAEGDYNLRMVGLEADQQSGNERWINSMVLALINLTAQNVALREDLALAEPMLRMQVTTWAGAELAASLHDVEGRYWLVIDNYAAAEAEEDPLQVNADSRWAYQIGIGQVENLNKRQADIVRSP</sequence>
<evidence type="ECO:0000259" key="1">
    <source>
        <dbReference type="Pfam" id="PF14238"/>
    </source>
</evidence>
<dbReference type="AlphaFoldDB" id="A0A1I4PBL1"/>